<evidence type="ECO:0000313" key="2">
    <source>
        <dbReference type="EMBL" id="GFD50369.1"/>
    </source>
</evidence>
<organism evidence="2">
    <name type="scientific">Tanacetum cinerariifolium</name>
    <name type="common">Dalmatian daisy</name>
    <name type="synonym">Chrysanthemum cinerariifolium</name>
    <dbReference type="NCBI Taxonomy" id="118510"/>
    <lineage>
        <taxon>Eukaryota</taxon>
        <taxon>Viridiplantae</taxon>
        <taxon>Streptophyta</taxon>
        <taxon>Embryophyta</taxon>
        <taxon>Tracheophyta</taxon>
        <taxon>Spermatophyta</taxon>
        <taxon>Magnoliopsida</taxon>
        <taxon>eudicotyledons</taxon>
        <taxon>Gunneridae</taxon>
        <taxon>Pentapetalae</taxon>
        <taxon>asterids</taxon>
        <taxon>campanulids</taxon>
        <taxon>Asterales</taxon>
        <taxon>Asteraceae</taxon>
        <taxon>Asteroideae</taxon>
        <taxon>Anthemideae</taxon>
        <taxon>Anthemidinae</taxon>
        <taxon>Tanacetum</taxon>
    </lineage>
</organism>
<dbReference type="Pfam" id="PF03212">
    <property type="entry name" value="Pertactin"/>
    <property type="match status" value="1"/>
</dbReference>
<feature type="non-terminal residue" evidence="2">
    <location>
        <position position="1"/>
    </location>
</feature>
<gene>
    <name evidence="2" type="ORF">Tci_922338</name>
</gene>
<sequence length="109" mass="11476">SVEINNSRLTGDFVADDTSVLNVTLRNNARLDGNIINGNSLVIDSSGYWQLAADNSIKSLAMDGGSVGFSEDAFHTLTVGRLSGRGVFDMRIDLDNGVGDLLNVAGEAT</sequence>
<dbReference type="InterPro" id="IPR012332">
    <property type="entry name" value="Autotransporter_pectin_lyase_C"/>
</dbReference>
<protein>
    <recommendedName>
        <fullName evidence="1">Pertactin central region domain-containing protein</fullName>
    </recommendedName>
</protein>
<dbReference type="AlphaFoldDB" id="A0A699WTT5"/>
<accession>A0A699WTT5</accession>
<comment type="caution">
    <text evidence="2">The sequence shown here is derived from an EMBL/GenBank/DDBJ whole genome shotgun (WGS) entry which is preliminary data.</text>
</comment>
<dbReference type="Gene3D" id="2.160.20.20">
    <property type="match status" value="1"/>
</dbReference>
<proteinExistence type="predicted"/>
<feature type="domain" description="Pertactin central region" evidence="1">
    <location>
        <begin position="58"/>
        <end position="109"/>
    </location>
</feature>
<dbReference type="InterPro" id="IPR011050">
    <property type="entry name" value="Pectin_lyase_fold/virulence"/>
</dbReference>
<name>A0A699WTT5_TANCI</name>
<dbReference type="EMBL" id="BKCJ011756566">
    <property type="protein sequence ID" value="GFD50369.1"/>
    <property type="molecule type" value="Genomic_DNA"/>
</dbReference>
<dbReference type="InterPro" id="IPR004899">
    <property type="entry name" value="Pertactin_central"/>
</dbReference>
<evidence type="ECO:0000259" key="1">
    <source>
        <dbReference type="Pfam" id="PF03212"/>
    </source>
</evidence>
<feature type="non-terminal residue" evidence="2">
    <location>
        <position position="109"/>
    </location>
</feature>
<reference evidence="2" key="1">
    <citation type="journal article" date="2019" name="Sci. Rep.">
        <title>Draft genome of Tanacetum cinerariifolium, the natural source of mosquito coil.</title>
        <authorList>
            <person name="Yamashiro T."/>
            <person name="Shiraishi A."/>
            <person name="Satake H."/>
            <person name="Nakayama K."/>
        </authorList>
    </citation>
    <scope>NUCLEOTIDE SEQUENCE</scope>
</reference>
<dbReference type="SUPFAM" id="SSF51126">
    <property type="entry name" value="Pectin lyase-like"/>
    <property type="match status" value="1"/>
</dbReference>